<evidence type="ECO:0000313" key="2">
    <source>
        <dbReference type="EMBL" id="CAB4650433.1"/>
    </source>
</evidence>
<feature type="transmembrane region" description="Helical" evidence="1">
    <location>
        <begin position="58"/>
        <end position="82"/>
    </location>
</feature>
<dbReference type="EMBL" id="CAEZZM010000094">
    <property type="protein sequence ID" value="CAB4765536.1"/>
    <property type="molecule type" value="Genomic_DNA"/>
</dbReference>
<evidence type="ECO:0000256" key="1">
    <source>
        <dbReference type="SAM" id="Phobius"/>
    </source>
</evidence>
<dbReference type="EMBL" id="CAEZWB010000094">
    <property type="protein sequence ID" value="CAB4650433.1"/>
    <property type="molecule type" value="Genomic_DNA"/>
</dbReference>
<protein>
    <submittedName>
        <fullName evidence="4">Unannotated protein</fullName>
    </submittedName>
</protein>
<dbReference type="AlphaFoldDB" id="A0A6J6V1D5"/>
<organism evidence="4">
    <name type="scientific">freshwater metagenome</name>
    <dbReference type="NCBI Taxonomy" id="449393"/>
    <lineage>
        <taxon>unclassified sequences</taxon>
        <taxon>metagenomes</taxon>
        <taxon>ecological metagenomes</taxon>
    </lineage>
</organism>
<dbReference type="EMBL" id="CAEZYG010000104">
    <property type="protein sequence ID" value="CAB4713965.1"/>
    <property type="molecule type" value="Genomic_DNA"/>
</dbReference>
<gene>
    <name evidence="2" type="ORF">UFOPK2166_00780</name>
    <name evidence="3" type="ORF">UFOPK2657_00656</name>
    <name evidence="4" type="ORF">UFOPK2872_00821</name>
</gene>
<sequence length="132" mass="13014">MGAAGRIAAGFATGAALVIGRADEITGAETIGATGAAGSTFEVSATSFGASTVSSVDVFLAAAFLAGAFLATAFFAAFLTGFSSPSSAFFGAAFFAAFFTGFGSSGCCSRTRPSRSAFARTRSACCSMIVDD</sequence>
<proteinExistence type="predicted"/>
<keyword evidence="1" id="KW-0472">Membrane</keyword>
<feature type="transmembrane region" description="Helical" evidence="1">
    <location>
        <begin position="88"/>
        <end position="108"/>
    </location>
</feature>
<accession>A0A6J6V1D5</accession>
<reference evidence="4" key="1">
    <citation type="submission" date="2020-05" db="EMBL/GenBank/DDBJ databases">
        <authorList>
            <person name="Chiriac C."/>
            <person name="Salcher M."/>
            <person name="Ghai R."/>
            <person name="Kavagutti S V."/>
        </authorList>
    </citation>
    <scope>NUCLEOTIDE SEQUENCE</scope>
</reference>
<evidence type="ECO:0000313" key="3">
    <source>
        <dbReference type="EMBL" id="CAB4713965.1"/>
    </source>
</evidence>
<evidence type="ECO:0000313" key="4">
    <source>
        <dbReference type="EMBL" id="CAB4765536.1"/>
    </source>
</evidence>
<keyword evidence="1" id="KW-1133">Transmembrane helix</keyword>
<keyword evidence="1" id="KW-0812">Transmembrane</keyword>
<name>A0A6J6V1D5_9ZZZZ</name>